<dbReference type="Gene3D" id="3.10.620.30">
    <property type="match status" value="1"/>
</dbReference>
<dbReference type="InterPro" id="IPR002931">
    <property type="entry name" value="Transglutaminase-like"/>
</dbReference>
<dbReference type="EC" id="2.3.2.13" evidence="4"/>
<dbReference type="AlphaFoldDB" id="A0A5C6C2T9"/>
<dbReference type="Pfam" id="PF11992">
    <property type="entry name" value="TgpA_N"/>
    <property type="match status" value="1"/>
</dbReference>
<dbReference type="InterPro" id="IPR025403">
    <property type="entry name" value="TgpA-like_C"/>
</dbReference>
<dbReference type="InterPro" id="IPR021878">
    <property type="entry name" value="TgpA_N"/>
</dbReference>
<feature type="transmembrane region" description="Helical" evidence="2">
    <location>
        <begin position="83"/>
        <end position="105"/>
    </location>
</feature>
<evidence type="ECO:0000313" key="5">
    <source>
        <dbReference type="Proteomes" id="UP000319908"/>
    </source>
</evidence>
<protein>
    <submittedName>
        <fullName evidence="4">Protein-glutamine gamma-glutamyltransferase</fullName>
        <ecNumber evidence="4">2.3.2.13</ecNumber>
    </submittedName>
</protein>
<keyword evidence="2" id="KW-0472">Membrane</keyword>
<name>A0A5C6C2T9_9BACT</name>
<feature type="domain" description="Transglutaminase-like" evidence="3">
    <location>
        <begin position="549"/>
        <end position="636"/>
    </location>
</feature>
<dbReference type="PANTHER" id="PTHR42736">
    <property type="entry name" value="PROTEIN-GLUTAMINE GAMMA-GLUTAMYLTRANSFERASE"/>
    <property type="match status" value="1"/>
</dbReference>
<dbReference type="GO" id="GO:0003810">
    <property type="term" value="F:protein-glutamine gamma-glutamyltransferase activity"/>
    <property type="evidence" value="ECO:0007669"/>
    <property type="project" value="UniProtKB-EC"/>
</dbReference>
<keyword evidence="4" id="KW-0808">Transferase</keyword>
<dbReference type="Proteomes" id="UP000319908">
    <property type="component" value="Unassembled WGS sequence"/>
</dbReference>
<feature type="transmembrane region" description="Helical" evidence="2">
    <location>
        <begin position="111"/>
        <end position="131"/>
    </location>
</feature>
<dbReference type="Pfam" id="PF13559">
    <property type="entry name" value="DUF4129"/>
    <property type="match status" value="1"/>
</dbReference>
<feature type="transmembrane region" description="Helical" evidence="2">
    <location>
        <begin position="225"/>
        <end position="246"/>
    </location>
</feature>
<dbReference type="InterPro" id="IPR052901">
    <property type="entry name" value="Bact_TGase-like"/>
</dbReference>
<dbReference type="RefSeq" id="WP_146405460.1">
    <property type="nucleotide sequence ID" value="NZ_SJPU01000001.1"/>
</dbReference>
<reference evidence="4 5" key="1">
    <citation type="journal article" date="2020" name="Antonie Van Leeuwenhoek">
        <title>Rhodopirellula heiligendammensis sp. nov., Rhodopirellula pilleata sp. nov., and Rhodopirellula solitaria sp. nov. isolated from natural or artificial marine surfaces in Northern Germany and California, USA, and emended description of the genus Rhodopirellula.</title>
        <authorList>
            <person name="Kallscheuer N."/>
            <person name="Wiegand S."/>
            <person name="Jogler M."/>
            <person name="Boedeker C."/>
            <person name="Peeters S.H."/>
            <person name="Rast P."/>
            <person name="Heuer A."/>
            <person name="Jetten M.S.M."/>
            <person name="Rohde M."/>
            <person name="Jogler C."/>
        </authorList>
    </citation>
    <scope>NUCLEOTIDE SEQUENCE [LARGE SCALE GENOMIC DNA]</scope>
    <source>
        <strain evidence="4 5">Poly21</strain>
    </source>
</reference>
<dbReference type="PANTHER" id="PTHR42736:SF1">
    <property type="entry name" value="PROTEIN-GLUTAMINE GAMMA-GLUTAMYLTRANSFERASE"/>
    <property type="match status" value="1"/>
</dbReference>
<proteinExistence type="predicted"/>
<feature type="compositionally biased region" description="Polar residues" evidence="1">
    <location>
        <begin position="14"/>
        <end position="23"/>
    </location>
</feature>
<comment type="caution">
    <text evidence="4">The sequence shown here is derived from an EMBL/GenBank/DDBJ whole genome shotgun (WGS) entry which is preliminary data.</text>
</comment>
<feature type="region of interest" description="Disordered" evidence="1">
    <location>
        <begin position="1"/>
        <end position="25"/>
    </location>
</feature>
<dbReference type="OrthoDB" id="9804872at2"/>
<feature type="transmembrane region" description="Helical" evidence="2">
    <location>
        <begin position="719"/>
        <end position="739"/>
    </location>
</feature>
<gene>
    <name evidence="4" type="primary">tgpA_1</name>
    <name evidence="4" type="ORF">Poly21_05570</name>
</gene>
<feature type="transmembrane region" description="Helical" evidence="2">
    <location>
        <begin position="162"/>
        <end position="182"/>
    </location>
</feature>
<keyword evidence="5" id="KW-1185">Reference proteome</keyword>
<feature type="transmembrane region" description="Helical" evidence="2">
    <location>
        <begin position="138"/>
        <end position="156"/>
    </location>
</feature>
<evidence type="ECO:0000256" key="1">
    <source>
        <dbReference type="SAM" id="MobiDB-lite"/>
    </source>
</evidence>
<organism evidence="4 5">
    <name type="scientific">Allorhodopirellula heiligendammensis</name>
    <dbReference type="NCBI Taxonomy" id="2714739"/>
    <lineage>
        <taxon>Bacteria</taxon>
        <taxon>Pseudomonadati</taxon>
        <taxon>Planctomycetota</taxon>
        <taxon>Planctomycetia</taxon>
        <taxon>Pirellulales</taxon>
        <taxon>Pirellulaceae</taxon>
        <taxon>Allorhodopirellula</taxon>
    </lineage>
</organism>
<dbReference type="InterPro" id="IPR038765">
    <property type="entry name" value="Papain-like_cys_pep_sf"/>
</dbReference>
<accession>A0A5C6C2T9</accession>
<evidence type="ECO:0000259" key="3">
    <source>
        <dbReference type="SMART" id="SM00460"/>
    </source>
</evidence>
<feature type="transmembrane region" description="Helical" evidence="2">
    <location>
        <begin position="59"/>
        <end position="76"/>
    </location>
</feature>
<dbReference type="Pfam" id="PF01841">
    <property type="entry name" value="Transglut_core"/>
    <property type="match status" value="1"/>
</dbReference>
<evidence type="ECO:0000313" key="4">
    <source>
        <dbReference type="EMBL" id="TWU18395.1"/>
    </source>
</evidence>
<keyword evidence="4" id="KW-0012">Acyltransferase</keyword>
<dbReference type="SUPFAM" id="SSF54001">
    <property type="entry name" value="Cysteine proteinases"/>
    <property type="match status" value="1"/>
</dbReference>
<keyword evidence="2" id="KW-0812">Transmembrane</keyword>
<dbReference type="EMBL" id="SJPU01000001">
    <property type="protein sequence ID" value="TWU18395.1"/>
    <property type="molecule type" value="Genomic_DNA"/>
</dbReference>
<sequence length="860" mass="95226">MSSIDDPMLPSESDAGTQPSVTPATGMHADSRLRLRTQFAFAFVTGLGGMLLGTGADTGPLSLIVVAFAIIGFVFVDWMKLFALPAIVAYGAMGLTAVVCIVDFAQDSYVLAPKMVAVAQLLAVAQAILMLQEKNHRLFEQLLTFALLNCIVAAVFNDAFSYAVWFFPLTIAAGVALTLLSADETVARAAQMGRDPAGKPVQGIQSYNNRAALGSFSRVSNRVSWTSLCLLLPAVTAIAAVIFFALPRRVDAQRGIAASAMVGFSDSVSLRQIGSMQQSHDRALRVQLKDPARNKPYSVTGGIYLRGRVLERYAAGKPAEKGGGTWRNVSSRFEGKPAALPPRFVPVRESDLNFYDRVHAEIRCESMRDAALFALAPYHRIIGSGAIVQHPFQWTLSRNSMRGTRAAVRYERLEYQFGTLGFRNGIQTHWIHDLSLAPANDTNRGQLEWMTDWGIDVSSVINQESAKKQRFTPAQRQYLNELLSFPAEEIPTAKLLADELVSTMLPGKRNAYEVATRLEEHLSQSERYNYTLNLNNALVKGMDPLEQFLSVDRRGHCQYFASALAMMLRSQGIPSRIVVGYHCDEFNSLGQYFVVRQSHAHAWVEALIDRDDIPLSQHVYGQPESLRYWLRLDPTPGGGGIPDTESNPIGGGRKIAELARNFWSDYVVEMDPERQGSTFQTTPGMGSMSTSYRTWIERVKRLALRINSDDIQWPVEKRASYTLAAVAATVLCGFAILFLRRQFPNAFRRTRAEQVVHVARPSIAFYSEALELLERVGYARSAGQTPAELTASLPDEQLRSPASVLTRLFYRLRYGAETREPAESDQSLEITIEQSLASLRARLQQTDTIHSAETSADDKS</sequence>
<evidence type="ECO:0000256" key="2">
    <source>
        <dbReference type="SAM" id="Phobius"/>
    </source>
</evidence>
<keyword evidence="2" id="KW-1133">Transmembrane helix</keyword>
<dbReference type="SMART" id="SM00460">
    <property type="entry name" value="TGc"/>
    <property type="match status" value="1"/>
</dbReference>